<keyword evidence="3 6" id="KW-0812">Transmembrane</keyword>
<dbReference type="AlphaFoldDB" id="A0A971S1R7"/>
<feature type="transmembrane region" description="Helical" evidence="6">
    <location>
        <begin position="38"/>
        <end position="60"/>
    </location>
</feature>
<evidence type="ECO:0000256" key="4">
    <source>
        <dbReference type="ARBA" id="ARBA00022989"/>
    </source>
</evidence>
<evidence type="ECO:0000256" key="6">
    <source>
        <dbReference type="SAM" id="Phobius"/>
    </source>
</evidence>
<dbReference type="Pfam" id="PF04138">
    <property type="entry name" value="GtrA_DPMS_TM"/>
    <property type="match status" value="1"/>
</dbReference>
<reference evidence="8" key="1">
    <citation type="journal article" date="2020" name="Biotechnol. Biofuels">
        <title>New insights from the biogas microbiome by comprehensive genome-resolved metagenomics of nearly 1600 species originating from multiple anaerobic digesters.</title>
        <authorList>
            <person name="Campanaro S."/>
            <person name="Treu L."/>
            <person name="Rodriguez-R L.M."/>
            <person name="Kovalovszki A."/>
            <person name="Ziels R.M."/>
            <person name="Maus I."/>
            <person name="Zhu X."/>
            <person name="Kougias P.G."/>
            <person name="Basile A."/>
            <person name="Luo G."/>
            <person name="Schluter A."/>
            <person name="Konstantinidis K.T."/>
            <person name="Angelidaki I."/>
        </authorList>
    </citation>
    <scope>NUCLEOTIDE SEQUENCE</scope>
    <source>
        <strain evidence="8">AS06rmzACSIP_7</strain>
    </source>
</reference>
<dbReference type="GO" id="GO:0000271">
    <property type="term" value="P:polysaccharide biosynthetic process"/>
    <property type="evidence" value="ECO:0007669"/>
    <property type="project" value="InterPro"/>
</dbReference>
<dbReference type="Proteomes" id="UP000777265">
    <property type="component" value="Unassembled WGS sequence"/>
</dbReference>
<dbReference type="PANTHER" id="PTHR38459">
    <property type="entry name" value="PROPHAGE BACTOPRENOL-LINKED GLUCOSE TRANSLOCASE HOMOLOG"/>
    <property type="match status" value="1"/>
</dbReference>
<keyword evidence="5 6" id="KW-0472">Membrane</keyword>
<feature type="transmembrane region" description="Helical" evidence="6">
    <location>
        <begin position="80"/>
        <end position="99"/>
    </location>
</feature>
<organism evidence="8 9">
    <name type="scientific">Syntrophorhabdus aromaticivorans</name>
    <dbReference type="NCBI Taxonomy" id="328301"/>
    <lineage>
        <taxon>Bacteria</taxon>
        <taxon>Pseudomonadati</taxon>
        <taxon>Thermodesulfobacteriota</taxon>
        <taxon>Syntrophorhabdia</taxon>
        <taxon>Syntrophorhabdales</taxon>
        <taxon>Syntrophorhabdaceae</taxon>
        <taxon>Syntrophorhabdus</taxon>
    </lineage>
</organism>
<dbReference type="EMBL" id="JAAYEE010000295">
    <property type="protein sequence ID" value="NLW36785.1"/>
    <property type="molecule type" value="Genomic_DNA"/>
</dbReference>
<protein>
    <submittedName>
        <fullName evidence="8">GtrA family protein</fullName>
    </submittedName>
</protein>
<feature type="domain" description="GtrA/DPMS transmembrane" evidence="7">
    <location>
        <begin position="17"/>
        <end position="140"/>
    </location>
</feature>
<evidence type="ECO:0000256" key="3">
    <source>
        <dbReference type="ARBA" id="ARBA00022692"/>
    </source>
</evidence>
<proteinExistence type="inferred from homology"/>
<evidence type="ECO:0000256" key="5">
    <source>
        <dbReference type="ARBA" id="ARBA00023136"/>
    </source>
</evidence>
<evidence type="ECO:0000259" key="7">
    <source>
        <dbReference type="Pfam" id="PF04138"/>
    </source>
</evidence>
<evidence type="ECO:0000313" key="8">
    <source>
        <dbReference type="EMBL" id="NLW36785.1"/>
    </source>
</evidence>
<dbReference type="InterPro" id="IPR051401">
    <property type="entry name" value="GtrA_CellWall_Glycosyl"/>
</dbReference>
<name>A0A971S1R7_9BACT</name>
<comment type="subcellular location">
    <subcellularLocation>
        <location evidence="1">Membrane</location>
        <topology evidence="1">Multi-pass membrane protein</topology>
    </subcellularLocation>
</comment>
<gene>
    <name evidence="8" type="ORF">GXY80_15110</name>
</gene>
<dbReference type="InterPro" id="IPR007267">
    <property type="entry name" value="GtrA_DPMS_TM"/>
</dbReference>
<dbReference type="GO" id="GO:0005886">
    <property type="term" value="C:plasma membrane"/>
    <property type="evidence" value="ECO:0007669"/>
    <property type="project" value="TreeGrafter"/>
</dbReference>
<evidence type="ECO:0000256" key="1">
    <source>
        <dbReference type="ARBA" id="ARBA00004141"/>
    </source>
</evidence>
<comment type="similarity">
    <text evidence="2">Belongs to the GtrA family.</text>
</comment>
<keyword evidence="4 6" id="KW-1133">Transmembrane helix</keyword>
<feature type="transmembrane region" description="Helical" evidence="6">
    <location>
        <begin position="119"/>
        <end position="138"/>
    </location>
</feature>
<reference evidence="8" key="2">
    <citation type="submission" date="2020-01" db="EMBL/GenBank/DDBJ databases">
        <authorList>
            <person name="Campanaro S."/>
        </authorList>
    </citation>
    <scope>NUCLEOTIDE SEQUENCE</scope>
    <source>
        <strain evidence="8">AS06rmzACSIP_7</strain>
    </source>
</reference>
<dbReference type="PANTHER" id="PTHR38459:SF1">
    <property type="entry name" value="PROPHAGE BACTOPRENOL-LINKED GLUCOSE TRANSLOCASE HOMOLOG"/>
    <property type="match status" value="1"/>
</dbReference>
<accession>A0A971S1R7</accession>
<comment type="caution">
    <text evidence="8">The sequence shown here is derived from an EMBL/GenBank/DDBJ whole genome shotgun (WGS) entry which is preliminary data.</text>
</comment>
<evidence type="ECO:0000313" key="9">
    <source>
        <dbReference type="Proteomes" id="UP000777265"/>
    </source>
</evidence>
<sequence length="150" mass="17125">MLPEGVIKNFISKEFMRFLLVGGCAAAINFFSRFFFRIFFSCVESVTLSFLLGTIVSFIFNRTYTFKAYDERVAIQCVKFVIIAILSIIIASFIVYSGMAMHDFLNITLIGRSEMESVVHLAAIGIITIYNFLAMKYVSFRKVSRYPRAT</sequence>
<evidence type="ECO:0000256" key="2">
    <source>
        <dbReference type="ARBA" id="ARBA00009399"/>
    </source>
</evidence>